<dbReference type="Gene3D" id="3.30.200.20">
    <property type="entry name" value="Phosphorylase Kinase, domain 1"/>
    <property type="match status" value="1"/>
</dbReference>
<evidence type="ECO:0000313" key="3">
    <source>
        <dbReference type="EMBL" id="KAJ9538345.1"/>
    </source>
</evidence>
<dbReference type="EMBL" id="JARYMX010000008">
    <property type="protein sequence ID" value="KAJ9538345.1"/>
    <property type="molecule type" value="Genomic_DNA"/>
</dbReference>
<dbReference type="Proteomes" id="UP001172457">
    <property type="component" value="Chromosome 8"/>
</dbReference>
<feature type="compositionally biased region" description="Low complexity" evidence="2">
    <location>
        <begin position="1"/>
        <end position="11"/>
    </location>
</feature>
<dbReference type="PROSITE" id="PS00107">
    <property type="entry name" value="PROTEIN_KINASE_ATP"/>
    <property type="match status" value="1"/>
</dbReference>
<gene>
    <name evidence="3" type="ORF">OSB04_031078</name>
</gene>
<feature type="binding site" evidence="1">
    <location>
        <position position="59"/>
    </location>
    <ligand>
        <name>ATP</name>
        <dbReference type="ChEBI" id="CHEBI:30616"/>
    </ligand>
</feature>
<feature type="region of interest" description="Disordered" evidence="2">
    <location>
        <begin position="1"/>
        <end position="25"/>
    </location>
</feature>
<comment type="caution">
    <text evidence="3">The sequence shown here is derived from an EMBL/GenBank/DDBJ whole genome shotgun (WGS) entry which is preliminary data.</text>
</comment>
<sequence length="60" mass="6276">MSSPSSGSSLSFEPPQNRAAATRNFDDSLVVGSGGFGKVYRGTITNNNNGESLLDVAIKR</sequence>
<protein>
    <submittedName>
        <fullName evidence="3">Uncharacterized protein</fullName>
    </submittedName>
</protein>
<dbReference type="InterPro" id="IPR017441">
    <property type="entry name" value="Protein_kinase_ATP_BS"/>
</dbReference>
<dbReference type="SUPFAM" id="SSF56112">
    <property type="entry name" value="Protein kinase-like (PK-like)"/>
    <property type="match status" value="1"/>
</dbReference>
<evidence type="ECO:0000313" key="4">
    <source>
        <dbReference type="Proteomes" id="UP001172457"/>
    </source>
</evidence>
<dbReference type="InterPro" id="IPR011009">
    <property type="entry name" value="Kinase-like_dom_sf"/>
</dbReference>
<dbReference type="GO" id="GO:0005524">
    <property type="term" value="F:ATP binding"/>
    <property type="evidence" value="ECO:0007669"/>
    <property type="project" value="UniProtKB-UniRule"/>
</dbReference>
<keyword evidence="1" id="KW-0547">Nucleotide-binding</keyword>
<dbReference type="AlphaFoldDB" id="A0AA38SLH2"/>
<keyword evidence="4" id="KW-1185">Reference proteome</keyword>
<evidence type="ECO:0000256" key="2">
    <source>
        <dbReference type="SAM" id="MobiDB-lite"/>
    </source>
</evidence>
<reference evidence="3" key="1">
    <citation type="submission" date="2023-03" db="EMBL/GenBank/DDBJ databases">
        <title>Chromosome-scale reference genome and RAD-based genetic map of yellow starthistle (Centaurea solstitialis) reveal putative structural variation and QTLs associated with invader traits.</title>
        <authorList>
            <person name="Reatini B."/>
            <person name="Cang F.A."/>
            <person name="Jiang Q."/>
            <person name="Mckibben M.T.W."/>
            <person name="Barker M.S."/>
            <person name="Rieseberg L.H."/>
            <person name="Dlugosch K.M."/>
        </authorList>
    </citation>
    <scope>NUCLEOTIDE SEQUENCE</scope>
    <source>
        <strain evidence="3">CAN-66</strain>
        <tissue evidence="3">Leaf</tissue>
    </source>
</reference>
<evidence type="ECO:0000256" key="1">
    <source>
        <dbReference type="PROSITE-ProRule" id="PRU10141"/>
    </source>
</evidence>
<accession>A0AA38SLH2</accession>
<organism evidence="3 4">
    <name type="scientific">Centaurea solstitialis</name>
    <name type="common">yellow star-thistle</name>
    <dbReference type="NCBI Taxonomy" id="347529"/>
    <lineage>
        <taxon>Eukaryota</taxon>
        <taxon>Viridiplantae</taxon>
        <taxon>Streptophyta</taxon>
        <taxon>Embryophyta</taxon>
        <taxon>Tracheophyta</taxon>
        <taxon>Spermatophyta</taxon>
        <taxon>Magnoliopsida</taxon>
        <taxon>eudicotyledons</taxon>
        <taxon>Gunneridae</taxon>
        <taxon>Pentapetalae</taxon>
        <taxon>asterids</taxon>
        <taxon>campanulids</taxon>
        <taxon>Asterales</taxon>
        <taxon>Asteraceae</taxon>
        <taxon>Carduoideae</taxon>
        <taxon>Cardueae</taxon>
        <taxon>Centaureinae</taxon>
        <taxon>Centaurea</taxon>
    </lineage>
</organism>
<keyword evidence="1" id="KW-0067">ATP-binding</keyword>
<name>A0AA38SLH2_9ASTR</name>
<proteinExistence type="predicted"/>